<dbReference type="Gene3D" id="3.40.50.10810">
    <property type="entry name" value="Tandem AAA-ATPase domain"/>
    <property type="match status" value="1"/>
</dbReference>
<dbReference type="PROSITE" id="PS51192">
    <property type="entry name" value="HELICASE_ATP_BIND_1"/>
    <property type="match status" value="1"/>
</dbReference>
<evidence type="ECO:0000256" key="3">
    <source>
        <dbReference type="ARBA" id="ARBA00022806"/>
    </source>
</evidence>
<keyword evidence="3" id="KW-0347">Helicase</keyword>
<gene>
    <name evidence="7" type="ORF">J8F10_30135</name>
</gene>
<evidence type="ECO:0000259" key="6">
    <source>
        <dbReference type="PROSITE" id="PS51194"/>
    </source>
</evidence>
<sequence>MLTVIPMGDAVKLIGRGLRTGLTYDPILNPAQLAQLTISSGQEPLDGDARLFRLGVEAQRLGLAYEYDPFFALSIARVDPLPHQLEAVYNYFLRLPRIRFLLADDPGAGKTIMAGLLLKELKARGLVKRVLIVTPANLTFQWQRELSDKFREKFEVVRGDVLRANYGQNPWQDKDQVITSVSWVSVIEDARESLLRSRWDLVIVDEAHKMSAPADDRKTYAYRLGEALSKMTDHFLLMTATPHKGDQDHFRRFLALLDADVYGSIQSLQHAMREHDAPFYLRRTKEALVTFPHPETGEVRKLFTKREVRTAAFDLDGDELAFYDELTRYVEEQSTAAAGEETARGRAIGFTMALLQRRMASSVYAVRRSLERMRERRENILEDPEAHRRGQIEQRIPDDFDDLTDEEQARIISRLEGEVLSADPTVLRQEIAQLSRLIDQAQCLESRETQSKLSKLRSVLTEHRLFADPKMRLLVFTEHKDTLDYLVGDGRDGRPLGKLRQWGLSVTQIHGGMKIGDRDTVGTRIYAEREFKESAQVLVATEAAGEGINLQFCWLMINFDIPWNPVRLEQRVGRIHRYGQEKDCLVFNFVAQNTREGRVLHKLLDRLREIRRELGTDQVFDVVGEVFPSTLLEKLFRDMYARLTDEHKIQDRIVKDVSPDRFRAITESALEGLAKRELNLSAVVGKSAEAKERRLVPEVIEQFFIAAAPESGVQPRITAPNSRVYRIGKTPRNLFAIGDAQEPKFGKLGREYGKVAFDKAVLPSDPAAEWVTPGHPLFEAVRTDILARVEDHLRRGAVFFDLHRDRPAVLDVFAASVKDGRGFTLHRRLFAVETLAGGIMALHEPTILHDVTPSPKGTTAPTNLVVPERQQVERFLYEHALKPWAAGAADARAREVGRVEQHVEISLNALIDRQQHQLGEFLNRQIEGQTVQGLDGLIAQAELHLDELNTRRDTRKRELELERHCTIADITHIGRAALLPHPDRASPQLAPMVRDDEIEKIAVAEAIKHEQARGWVVESVESENRGFDLISRRPHPHDPLTFLEVRFIEVKGRAGVGVVALSENEYRTAQRLKGDYWLYAVFNCAATPELHAINDPARLGWKPVMTVEHYQIGPQELVGRKGT</sequence>
<protein>
    <submittedName>
        <fullName evidence="7">DUF3883 domain-containing protein</fullName>
    </submittedName>
</protein>
<keyword evidence="8" id="KW-1185">Reference proteome</keyword>
<dbReference type="Gene3D" id="3.40.50.300">
    <property type="entry name" value="P-loop containing nucleotide triphosphate hydrolases"/>
    <property type="match status" value="1"/>
</dbReference>
<dbReference type="CDD" id="cd18011">
    <property type="entry name" value="DEXDc_RapA"/>
    <property type="match status" value="1"/>
</dbReference>
<dbReference type="PANTHER" id="PTHR45766">
    <property type="entry name" value="DNA ANNEALING HELICASE AND ENDONUCLEASE ZRANB3 FAMILY MEMBER"/>
    <property type="match status" value="1"/>
</dbReference>
<evidence type="ECO:0000256" key="4">
    <source>
        <dbReference type="ARBA" id="ARBA00022840"/>
    </source>
</evidence>
<keyword evidence="2" id="KW-0378">Hydrolase</keyword>
<dbReference type="SMART" id="SM00490">
    <property type="entry name" value="HELICc"/>
    <property type="match status" value="1"/>
</dbReference>
<keyword evidence="4" id="KW-0067">ATP-binding</keyword>
<feature type="domain" description="Helicase C-terminal" evidence="6">
    <location>
        <begin position="459"/>
        <end position="627"/>
    </location>
</feature>
<evidence type="ECO:0000256" key="1">
    <source>
        <dbReference type="ARBA" id="ARBA00022741"/>
    </source>
</evidence>
<dbReference type="InterPro" id="IPR024975">
    <property type="entry name" value="NOV_C"/>
</dbReference>
<dbReference type="PANTHER" id="PTHR45766:SF6">
    <property type="entry name" value="SWI_SNF-RELATED MATRIX-ASSOCIATED ACTIN-DEPENDENT REGULATOR OF CHROMATIN SUBFAMILY A-LIKE PROTEIN 1"/>
    <property type="match status" value="1"/>
</dbReference>
<dbReference type="Proteomes" id="UP000676565">
    <property type="component" value="Unassembled WGS sequence"/>
</dbReference>
<dbReference type="Pfam" id="PF00176">
    <property type="entry name" value="SNF2-rel_dom"/>
    <property type="match status" value="1"/>
</dbReference>
<dbReference type="Pfam" id="PF13020">
    <property type="entry name" value="NOV_C"/>
    <property type="match status" value="1"/>
</dbReference>
<feature type="domain" description="Helicase ATP-binding" evidence="5">
    <location>
        <begin position="91"/>
        <end position="260"/>
    </location>
</feature>
<name>A0ABS5C237_9BACT</name>
<evidence type="ECO:0000313" key="7">
    <source>
        <dbReference type="EMBL" id="MBP3959525.1"/>
    </source>
</evidence>
<organism evidence="7 8">
    <name type="scientific">Gemmata palustris</name>
    <dbReference type="NCBI Taxonomy" id="2822762"/>
    <lineage>
        <taxon>Bacteria</taxon>
        <taxon>Pseudomonadati</taxon>
        <taxon>Planctomycetota</taxon>
        <taxon>Planctomycetia</taxon>
        <taxon>Gemmatales</taxon>
        <taxon>Gemmataceae</taxon>
        <taxon>Gemmata</taxon>
    </lineage>
</organism>
<dbReference type="InterPro" id="IPR014001">
    <property type="entry name" value="Helicase_ATP-bd"/>
</dbReference>
<dbReference type="Pfam" id="PF00271">
    <property type="entry name" value="Helicase_C"/>
    <property type="match status" value="1"/>
</dbReference>
<dbReference type="InterPro" id="IPR057342">
    <property type="entry name" value="DEXDc_RapA"/>
</dbReference>
<dbReference type="InterPro" id="IPR001650">
    <property type="entry name" value="Helicase_C-like"/>
</dbReference>
<dbReference type="SMART" id="SM00487">
    <property type="entry name" value="DEXDc"/>
    <property type="match status" value="1"/>
</dbReference>
<evidence type="ECO:0000256" key="2">
    <source>
        <dbReference type="ARBA" id="ARBA00022801"/>
    </source>
</evidence>
<comment type="caution">
    <text evidence="7">The sequence shown here is derived from an EMBL/GenBank/DDBJ whole genome shotgun (WGS) entry which is preliminary data.</text>
</comment>
<reference evidence="7 8" key="1">
    <citation type="submission" date="2021-04" db="EMBL/GenBank/DDBJ databases">
        <authorList>
            <person name="Ivanova A."/>
        </authorList>
    </citation>
    <scope>NUCLEOTIDE SEQUENCE [LARGE SCALE GENOMIC DNA]</scope>
    <source>
        <strain evidence="7 8">G18</strain>
    </source>
</reference>
<accession>A0ABS5C237</accession>
<dbReference type="InterPro" id="IPR027417">
    <property type="entry name" value="P-loop_NTPase"/>
</dbReference>
<evidence type="ECO:0000259" key="5">
    <source>
        <dbReference type="PROSITE" id="PS51192"/>
    </source>
</evidence>
<dbReference type="CDD" id="cd18793">
    <property type="entry name" value="SF2_C_SNF"/>
    <property type="match status" value="1"/>
</dbReference>
<keyword evidence="1" id="KW-0547">Nucleotide-binding</keyword>
<dbReference type="InterPro" id="IPR000330">
    <property type="entry name" value="SNF2_N"/>
</dbReference>
<proteinExistence type="predicted"/>
<evidence type="ECO:0000313" key="8">
    <source>
        <dbReference type="Proteomes" id="UP000676565"/>
    </source>
</evidence>
<dbReference type="EMBL" id="JAGKQQ010000001">
    <property type="protein sequence ID" value="MBP3959525.1"/>
    <property type="molecule type" value="Genomic_DNA"/>
</dbReference>
<dbReference type="InterPro" id="IPR049730">
    <property type="entry name" value="SNF2/RAD54-like_C"/>
</dbReference>
<dbReference type="InterPro" id="IPR038718">
    <property type="entry name" value="SNF2-like_sf"/>
</dbReference>
<dbReference type="PROSITE" id="PS51194">
    <property type="entry name" value="HELICASE_CTER"/>
    <property type="match status" value="1"/>
</dbReference>
<dbReference type="SUPFAM" id="SSF52540">
    <property type="entry name" value="P-loop containing nucleoside triphosphate hydrolases"/>
    <property type="match status" value="2"/>
</dbReference>